<dbReference type="Gene3D" id="3.30.565.10">
    <property type="entry name" value="Histidine kinase-like ATPase, C-terminal domain"/>
    <property type="match status" value="1"/>
</dbReference>
<dbReference type="PANTHER" id="PTHR43065">
    <property type="entry name" value="SENSOR HISTIDINE KINASE"/>
    <property type="match status" value="1"/>
</dbReference>
<keyword evidence="9" id="KW-1133">Transmembrane helix</keyword>
<dbReference type="PROSITE" id="PS50109">
    <property type="entry name" value="HIS_KIN"/>
    <property type="match status" value="1"/>
</dbReference>
<dbReference type="InterPro" id="IPR005467">
    <property type="entry name" value="His_kinase_dom"/>
</dbReference>
<keyword evidence="4" id="KW-0808">Transferase</keyword>
<feature type="domain" description="PAC" evidence="11">
    <location>
        <begin position="193"/>
        <end position="244"/>
    </location>
</feature>
<dbReference type="SUPFAM" id="SSF55874">
    <property type="entry name" value="ATPase domain of HSP90 chaperone/DNA topoisomerase II/histidine kinase"/>
    <property type="match status" value="1"/>
</dbReference>
<dbReference type="InterPro" id="IPR035965">
    <property type="entry name" value="PAS-like_dom_sf"/>
</dbReference>
<feature type="transmembrane region" description="Helical" evidence="9">
    <location>
        <begin position="30"/>
        <end position="49"/>
    </location>
</feature>
<evidence type="ECO:0000256" key="2">
    <source>
        <dbReference type="ARBA" id="ARBA00012438"/>
    </source>
</evidence>
<evidence type="ECO:0000313" key="13">
    <source>
        <dbReference type="Proteomes" id="UP000433309"/>
    </source>
</evidence>
<evidence type="ECO:0000256" key="4">
    <source>
        <dbReference type="ARBA" id="ARBA00022679"/>
    </source>
</evidence>
<name>A0A6I2KS96_9BURK</name>
<dbReference type="SUPFAM" id="SSF47384">
    <property type="entry name" value="Homodimeric domain of signal transducing histidine kinase"/>
    <property type="match status" value="1"/>
</dbReference>
<dbReference type="InterPro" id="IPR000700">
    <property type="entry name" value="PAS-assoc_C"/>
</dbReference>
<dbReference type="Proteomes" id="UP000433309">
    <property type="component" value="Unassembled WGS sequence"/>
</dbReference>
<dbReference type="CDD" id="cd00082">
    <property type="entry name" value="HisKA"/>
    <property type="match status" value="1"/>
</dbReference>
<dbReference type="SMART" id="SM00388">
    <property type="entry name" value="HisKA"/>
    <property type="match status" value="1"/>
</dbReference>
<reference evidence="12 13" key="1">
    <citation type="submission" date="2019-11" db="EMBL/GenBank/DDBJ databases">
        <title>Novel species isolated from a subtropical stream in China.</title>
        <authorList>
            <person name="Lu H."/>
        </authorList>
    </citation>
    <scope>NUCLEOTIDE SEQUENCE [LARGE SCALE GENOMIC DNA]</scope>
    <source>
        <strain evidence="12 13">FT80W</strain>
    </source>
</reference>
<feature type="transmembrane region" description="Helical" evidence="9">
    <location>
        <begin position="54"/>
        <end position="71"/>
    </location>
</feature>
<feature type="transmembrane region" description="Helical" evidence="9">
    <location>
        <begin position="7"/>
        <end position="24"/>
    </location>
</feature>
<dbReference type="GO" id="GO:0000155">
    <property type="term" value="F:phosphorelay sensor kinase activity"/>
    <property type="evidence" value="ECO:0007669"/>
    <property type="project" value="InterPro"/>
</dbReference>
<dbReference type="CDD" id="cd00130">
    <property type="entry name" value="PAS"/>
    <property type="match status" value="1"/>
</dbReference>
<evidence type="ECO:0000256" key="7">
    <source>
        <dbReference type="ARBA" id="ARBA00022840"/>
    </source>
</evidence>
<dbReference type="Gene3D" id="1.10.287.130">
    <property type="match status" value="1"/>
</dbReference>
<dbReference type="InterPro" id="IPR036890">
    <property type="entry name" value="HATPase_C_sf"/>
</dbReference>
<feature type="domain" description="Histidine kinase" evidence="10">
    <location>
        <begin position="264"/>
        <end position="484"/>
    </location>
</feature>
<evidence type="ECO:0000256" key="6">
    <source>
        <dbReference type="ARBA" id="ARBA00022777"/>
    </source>
</evidence>
<dbReference type="RefSeq" id="WP_154372391.1">
    <property type="nucleotide sequence ID" value="NZ_WKJK01000001.1"/>
</dbReference>
<dbReference type="EMBL" id="WKJK01000001">
    <property type="protein sequence ID" value="MRW88645.1"/>
    <property type="molecule type" value="Genomic_DNA"/>
</dbReference>
<dbReference type="InterPro" id="IPR003594">
    <property type="entry name" value="HATPase_dom"/>
</dbReference>
<comment type="caution">
    <text evidence="12">The sequence shown here is derived from an EMBL/GenBank/DDBJ whole genome shotgun (WGS) entry which is preliminary data.</text>
</comment>
<gene>
    <name evidence="12" type="ORF">GJ699_01440</name>
</gene>
<accession>A0A6I2KS96</accession>
<keyword evidence="3" id="KW-0597">Phosphoprotein</keyword>
<dbReference type="Pfam" id="PF08447">
    <property type="entry name" value="PAS_3"/>
    <property type="match status" value="1"/>
</dbReference>
<dbReference type="InterPro" id="IPR004358">
    <property type="entry name" value="Sig_transdc_His_kin-like_C"/>
</dbReference>
<organism evidence="12 13">
    <name type="scientific">Duganella guangzhouensis</name>
    <dbReference type="NCBI Taxonomy" id="2666084"/>
    <lineage>
        <taxon>Bacteria</taxon>
        <taxon>Pseudomonadati</taxon>
        <taxon>Pseudomonadota</taxon>
        <taxon>Betaproteobacteria</taxon>
        <taxon>Burkholderiales</taxon>
        <taxon>Oxalobacteraceae</taxon>
        <taxon>Telluria group</taxon>
        <taxon>Duganella</taxon>
    </lineage>
</organism>
<dbReference type="SUPFAM" id="SSF55785">
    <property type="entry name" value="PYP-like sensor domain (PAS domain)"/>
    <property type="match status" value="1"/>
</dbReference>
<dbReference type="PRINTS" id="PR00344">
    <property type="entry name" value="BCTRLSENSOR"/>
</dbReference>
<proteinExistence type="predicted"/>
<dbReference type="Gene3D" id="3.30.450.20">
    <property type="entry name" value="PAS domain"/>
    <property type="match status" value="1"/>
</dbReference>
<evidence type="ECO:0000313" key="12">
    <source>
        <dbReference type="EMBL" id="MRW88645.1"/>
    </source>
</evidence>
<dbReference type="PROSITE" id="PS50113">
    <property type="entry name" value="PAC"/>
    <property type="match status" value="1"/>
</dbReference>
<evidence type="ECO:0000259" key="10">
    <source>
        <dbReference type="PROSITE" id="PS50109"/>
    </source>
</evidence>
<evidence type="ECO:0000259" key="11">
    <source>
        <dbReference type="PROSITE" id="PS50113"/>
    </source>
</evidence>
<keyword evidence="8" id="KW-0902">Two-component regulatory system</keyword>
<evidence type="ECO:0000256" key="8">
    <source>
        <dbReference type="ARBA" id="ARBA00023012"/>
    </source>
</evidence>
<evidence type="ECO:0000256" key="1">
    <source>
        <dbReference type="ARBA" id="ARBA00000085"/>
    </source>
</evidence>
<keyword evidence="9" id="KW-0472">Membrane</keyword>
<dbReference type="InterPro" id="IPR000014">
    <property type="entry name" value="PAS"/>
</dbReference>
<comment type="catalytic activity">
    <reaction evidence="1">
        <text>ATP + protein L-histidine = ADP + protein N-phospho-L-histidine.</text>
        <dbReference type="EC" id="2.7.13.3"/>
    </reaction>
</comment>
<dbReference type="InterPro" id="IPR013655">
    <property type="entry name" value="PAS_fold_3"/>
</dbReference>
<dbReference type="SMART" id="SM00387">
    <property type="entry name" value="HATPase_c"/>
    <property type="match status" value="1"/>
</dbReference>
<evidence type="ECO:0000256" key="5">
    <source>
        <dbReference type="ARBA" id="ARBA00022741"/>
    </source>
</evidence>
<dbReference type="GO" id="GO:0005524">
    <property type="term" value="F:ATP binding"/>
    <property type="evidence" value="ECO:0007669"/>
    <property type="project" value="UniProtKB-KW"/>
</dbReference>
<protein>
    <recommendedName>
        <fullName evidence="2">histidine kinase</fullName>
        <ecNumber evidence="2">2.7.13.3</ecNumber>
    </recommendedName>
</protein>
<evidence type="ECO:0000256" key="3">
    <source>
        <dbReference type="ARBA" id="ARBA00022553"/>
    </source>
</evidence>
<sequence>MLRVPRTPWMSALLILLMLLIFVIDTFSPLDMAIAVMYVVVVLISASIWQRRGVLLATAGCMALTVMSYLLTHTEAFSGAASGRMLVGLLATAITCLLVLRGQAATNELLAREDALRRSEAFLAGTQRISKSGSFSFKSPGGAMYWSDEAARIYGYPLDVEPTMERVLAHTAPEDRHIVQAAIDQSLRCDGEVDIRHRLLMPDGELKYVHVLSRPRHTKEGECEYLGALTDVTASVLAEQALHRSQVQLAHATRVTMLGELAASIAHEVNQPLAAISTNGEACLRWMNRAVPDLDEAKASVTSILASSARATGVIKRIRALARRSDPQYMALDLKAVVEESVDLVRRELNNQHVALMLGLAPDLPPAHGDRVQLQQVFINLLMNAIQAMAACRPGQAVLTVQIQLAAEGMLQASVSDSGPGIPASAVPRLFEAFYSTKEDGMGMGLPICRSIIENHGGRIWVKETAPDSPVAGATILFTLPAHESD</sequence>
<keyword evidence="7" id="KW-0067">ATP-binding</keyword>
<dbReference type="NCBIfam" id="TIGR00229">
    <property type="entry name" value="sensory_box"/>
    <property type="match status" value="1"/>
</dbReference>
<dbReference type="InterPro" id="IPR003661">
    <property type="entry name" value="HisK_dim/P_dom"/>
</dbReference>
<dbReference type="AlphaFoldDB" id="A0A6I2KS96"/>
<dbReference type="Pfam" id="PF00512">
    <property type="entry name" value="HisKA"/>
    <property type="match status" value="1"/>
</dbReference>
<keyword evidence="5" id="KW-0547">Nucleotide-binding</keyword>
<keyword evidence="13" id="KW-1185">Reference proteome</keyword>
<evidence type="ECO:0000256" key="9">
    <source>
        <dbReference type="SAM" id="Phobius"/>
    </source>
</evidence>
<keyword evidence="6" id="KW-0418">Kinase</keyword>
<dbReference type="EC" id="2.7.13.3" evidence="2"/>
<dbReference type="Pfam" id="PF02518">
    <property type="entry name" value="HATPase_c"/>
    <property type="match status" value="1"/>
</dbReference>
<keyword evidence="9" id="KW-0812">Transmembrane</keyword>
<dbReference type="PANTHER" id="PTHR43065:SF10">
    <property type="entry name" value="PEROXIDE STRESS-ACTIVATED HISTIDINE KINASE MAK3"/>
    <property type="match status" value="1"/>
</dbReference>
<dbReference type="InterPro" id="IPR036097">
    <property type="entry name" value="HisK_dim/P_sf"/>
</dbReference>